<evidence type="ECO:0000313" key="2">
    <source>
        <dbReference type="Proteomes" id="UP000178826"/>
    </source>
</evidence>
<accession>A0A1G2IHF4</accession>
<name>A0A1G2IHF4_9BACT</name>
<proteinExistence type="predicted"/>
<dbReference type="EMBL" id="MHOZ01000014">
    <property type="protein sequence ID" value="OGZ74007.1"/>
    <property type="molecule type" value="Genomic_DNA"/>
</dbReference>
<sequence>MLIKFFEKSCTRLRRAQEKSRFSFKIGSRIINYCPPDRKCQIFRVGNIVRLAKNEAKKSIKYGNYKTT</sequence>
<protein>
    <submittedName>
        <fullName evidence="1">Uncharacterized protein</fullName>
    </submittedName>
</protein>
<dbReference type="AlphaFoldDB" id="A0A1G2IHF4"/>
<reference evidence="1 2" key="1">
    <citation type="journal article" date="2016" name="Nat. Commun.">
        <title>Thousands of microbial genomes shed light on interconnected biogeochemical processes in an aquifer system.</title>
        <authorList>
            <person name="Anantharaman K."/>
            <person name="Brown C.T."/>
            <person name="Hug L.A."/>
            <person name="Sharon I."/>
            <person name="Castelle C.J."/>
            <person name="Probst A.J."/>
            <person name="Thomas B.C."/>
            <person name="Singh A."/>
            <person name="Wilkins M.J."/>
            <person name="Karaoz U."/>
            <person name="Brodie E.L."/>
            <person name="Williams K.H."/>
            <person name="Hubbard S.S."/>
            <person name="Banfield J.F."/>
        </authorList>
    </citation>
    <scope>NUCLEOTIDE SEQUENCE [LARGE SCALE GENOMIC DNA]</scope>
</reference>
<evidence type="ECO:0000313" key="1">
    <source>
        <dbReference type="EMBL" id="OGZ74007.1"/>
    </source>
</evidence>
<comment type="caution">
    <text evidence="1">The sequence shown here is derived from an EMBL/GenBank/DDBJ whole genome shotgun (WGS) entry which is preliminary data.</text>
</comment>
<gene>
    <name evidence="1" type="ORF">A2998_01490</name>
</gene>
<dbReference type="Proteomes" id="UP000178826">
    <property type="component" value="Unassembled WGS sequence"/>
</dbReference>
<organism evidence="1 2">
    <name type="scientific">Candidatus Staskawiczbacteria bacterium RIFCSPLOWO2_01_FULL_37_25b</name>
    <dbReference type="NCBI Taxonomy" id="1802213"/>
    <lineage>
        <taxon>Bacteria</taxon>
        <taxon>Candidatus Staskawicziibacteriota</taxon>
    </lineage>
</organism>